<protein>
    <submittedName>
        <fullName evidence="1">Uncharacterized protein</fullName>
    </submittedName>
</protein>
<dbReference type="EMBL" id="FXXI01000001">
    <property type="protein sequence ID" value="SMR99819.1"/>
    <property type="molecule type" value="Genomic_DNA"/>
</dbReference>
<accession>A0A1Y6IQA3</accession>
<organism evidence="1 2">
    <name type="scientific">Vibrio mangrovi</name>
    <dbReference type="NCBI Taxonomy" id="474394"/>
    <lineage>
        <taxon>Bacteria</taxon>
        <taxon>Pseudomonadati</taxon>
        <taxon>Pseudomonadota</taxon>
        <taxon>Gammaproteobacteria</taxon>
        <taxon>Vibrionales</taxon>
        <taxon>Vibrionaceae</taxon>
        <taxon>Vibrio</taxon>
    </lineage>
</organism>
<dbReference type="AlphaFoldDB" id="A0A1Y6IQA3"/>
<gene>
    <name evidence="1" type="ORF">VIM7927_01052</name>
</gene>
<evidence type="ECO:0000313" key="1">
    <source>
        <dbReference type="EMBL" id="SMR99819.1"/>
    </source>
</evidence>
<sequence>MEKFFVIFSYLFFCPLSHFTDVSELVHIKNFIPICSVVRYVTLPENLNRLSWLDKFAR</sequence>
<name>A0A1Y6IQA3_9VIBR</name>
<reference evidence="1 2" key="1">
    <citation type="submission" date="2017-05" db="EMBL/GenBank/DDBJ databases">
        <authorList>
            <person name="Song R."/>
            <person name="Chenine A.L."/>
            <person name="Ruprecht R.M."/>
        </authorList>
    </citation>
    <scope>NUCLEOTIDE SEQUENCE [LARGE SCALE GENOMIC DNA]</scope>
    <source>
        <strain evidence="1 2">CECT 7927</strain>
    </source>
</reference>
<dbReference type="Proteomes" id="UP000196125">
    <property type="component" value="Unassembled WGS sequence"/>
</dbReference>
<evidence type="ECO:0000313" key="2">
    <source>
        <dbReference type="Proteomes" id="UP000196125"/>
    </source>
</evidence>
<proteinExistence type="predicted"/>